<sequence>MSISQALNNAYSGLVASSRRAGAVSDNVANAMTDGFARRSVALSSRMVGNSGGGVRVDGISRATDLRATADRRRAEAFESGSALLTSALARLAEVIGEPGADGALATRATAFGTALATLGDTPESTTLQGTLLETARAYAGALNSAAAETRALREEADGAIDAGVTTVNTNLAAIADLNREILVRNSARADTAALEDERQRLIDEVNEIIPLRVARRNDQVALYSAGGATLLDGRAFELGFERTATITADMTLASGGLSGLTLNGRDMDIGQGSGMLEGGRLAAAFELRDVALPEATARLDALAADLVARFEDPAVDTTLAVGDPGLFTDAGSALDPLDTTGLAGRIEVNAAVDPSRGGSLWRLRDGINAVTQGLSGDDTLLRAMDAAFSERLPASAVTGVSGTFSAATLASELSSLVLGEAATRDATASYASGQASALREHELSLTGVDTDQEMQDLLLVQTAYAANARVITAIDEMLQQLLEI</sequence>
<dbReference type="GO" id="GO:0044780">
    <property type="term" value="P:bacterial-type flagellum assembly"/>
    <property type="evidence" value="ECO:0007669"/>
    <property type="project" value="InterPro"/>
</dbReference>
<evidence type="ECO:0000259" key="7">
    <source>
        <dbReference type="Pfam" id="PF06429"/>
    </source>
</evidence>
<dbReference type="PANTHER" id="PTHR30033">
    <property type="entry name" value="FLAGELLAR HOOK-ASSOCIATED PROTEIN 1"/>
    <property type="match status" value="1"/>
</dbReference>
<dbReference type="GO" id="GO:0009424">
    <property type="term" value="C:bacterial-type flagellum hook"/>
    <property type="evidence" value="ECO:0007669"/>
    <property type="project" value="InterPro"/>
</dbReference>
<keyword evidence="6" id="KW-0975">Bacterial flagellum</keyword>
<keyword evidence="9" id="KW-0614">Plasmid</keyword>
<name>A0A5B8G413_9RHOB</name>
<evidence type="ECO:0000313" key="9">
    <source>
        <dbReference type="EMBL" id="QDL94740.1"/>
    </source>
</evidence>
<reference evidence="9 10" key="1">
    <citation type="submission" date="2019-06" db="EMBL/GenBank/DDBJ databases">
        <title>Genome sequence of Rhodobacteraceae bacterium D4M1.</title>
        <authorList>
            <person name="Cao J."/>
        </authorList>
    </citation>
    <scope>NUCLEOTIDE SEQUENCE [LARGE SCALE GENOMIC DNA]</scope>
    <source>
        <strain evidence="9 10">D4M1</strain>
        <plasmid evidence="10">pd4m1d</plasmid>
    </source>
</reference>
<organism evidence="9 10">
    <name type="scientific">Paroceanicella profunda</name>
    <dbReference type="NCBI Taxonomy" id="2579971"/>
    <lineage>
        <taxon>Bacteria</taxon>
        <taxon>Pseudomonadati</taxon>
        <taxon>Pseudomonadota</taxon>
        <taxon>Alphaproteobacteria</taxon>
        <taxon>Rhodobacterales</taxon>
        <taxon>Paracoccaceae</taxon>
        <taxon>Paroceanicella</taxon>
    </lineage>
</organism>
<dbReference type="KEGG" id="ppru:FDP22_22985"/>
<dbReference type="InterPro" id="IPR053927">
    <property type="entry name" value="FlgK_helical"/>
</dbReference>
<proteinExistence type="inferred from homology"/>
<evidence type="ECO:0000256" key="4">
    <source>
        <dbReference type="ARBA" id="ARBA00016244"/>
    </source>
</evidence>
<keyword evidence="9" id="KW-0282">Flagellum</keyword>
<keyword evidence="9" id="KW-0969">Cilium</keyword>
<keyword evidence="9" id="KW-0966">Cell projection</keyword>
<dbReference type="InterPro" id="IPR010930">
    <property type="entry name" value="Flg_bb/hook_C_dom"/>
</dbReference>
<geneLocation type="plasmid" evidence="10">
    <name>pd4m1d</name>
</geneLocation>
<evidence type="ECO:0000256" key="5">
    <source>
        <dbReference type="ARBA" id="ARBA00022525"/>
    </source>
</evidence>
<dbReference type="SUPFAM" id="SSF64518">
    <property type="entry name" value="Phase 1 flagellin"/>
    <property type="match status" value="1"/>
</dbReference>
<dbReference type="AlphaFoldDB" id="A0A5B8G413"/>
<feature type="domain" description="Flagellar hook-associated protein FlgK helical" evidence="8">
    <location>
        <begin position="91"/>
        <end position="312"/>
    </location>
</feature>
<dbReference type="OrthoDB" id="7181295at2"/>
<dbReference type="Proteomes" id="UP000305888">
    <property type="component" value="Plasmid pD4M1D"/>
</dbReference>
<evidence type="ECO:0000256" key="2">
    <source>
        <dbReference type="ARBA" id="ARBA00004613"/>
    </source>
</evidence>
<dbReference type="GO" id="GO:0005198">
    <property type="term" value="F:structural molecule activity"/>
    <property type="evidence" value="ECO:0007669"/>
    <property type="project" value="InterPro"/>
</dbReference>
<dbReference type="Pfam" id="PF22638">
    <property type="entry name" value="FlgK_D1"/>
    <property type="match status" value="1"/>
</dbReference>
<dbReference type="NCBIfam" id="TIGR02492">
    <property type="entry name" value="flgK_ends"/>
    <property type="match status" value="1"/>
</dbReference>
<dbReference type="EMBL" id="CP040822">
    <property type="protein sequence ID" value="QDL94740.1"/>
    <property type="molecule type" value="Genomic_DNA"/>
</dbReference>
<evidence type="ECO:0000256" key="6">
    <source>
        <dbReference type="ARBA" id="ARBA00023143"/>
    </source>
</evidence>
<dbReference type="PANTHER" id="PTHR30033:SF2">
    <property type="entry name" value="FLAGELLAR HOOK PROTEIN"/>
    <property type="match status" value="1"/>
</dbReference>
<evidence type="ECO:0000313" key="10">
    <source>
        <dbReference type="Proteomes" id="UP000305888"/>
    </source>
</evidence>
<comment type="subcellular location">
    <subcellularLocation>
        <location evidence="1">Bacterial flagellum</location>
    </subcellularLocation>
    <subcellularLocation>
        <location evidence="2">Secreted</location>
    </subcellularLocation>
</comment>
<gene>
    <name evidence="9" type="primary">flgK</name>
    <name evidence="9" type="ORF">FDP22_22985</name>
</gene>
<comment type="similarity">
    <text evidence="3">Belongs to the flagella basal body rod proteins family.</text>
</comment>
<dbReference type="RefSeq" id="WP_138578680.1">
    <property type="nucleotide sequence ID" value="NZ_CP040822.1"/>
</dbReference>
<dbReference type="InterPro" id="IPR002371">
    <property type="entry name" value="FlgK"/>
</dbReference>
<evidence type="ECO:0000259" key="8">
    <source>
        <dbReference type="Pfam" id="PF22638"/>
    </source>
</evidence>
<dbReference type="Pfam" id="PF06429">
    <property type="entry name" value="Flg_bbr_C"/>
    <property type="match status" value="1"/>
</dbReference>
<keyword evidence="10" id="KW-1185">Reference proteome</keyword>
<feature type="domain" description="Flagellar basal-body/hook protein C-terminal" evidence="7">
    <location>
        <begin position="447"/>
        <end position="484"/>
    </location>
</feature>
<protein>
    <recommendedName>
        <fullName evidence="4">Flagellar hook-associated protein 1</fullName>
    </recommendedName>
</protein>
<accession>A0A5B8G413</accession>
<evidence type="ECO:0000256" key="3">
    <source>
        <dbReference type="ARBA" id="ARBA00009677"/>
    </source>
</evidence>
<dbReference type="GO" id="GO:0005576">
    <property type="term" value="C:extracellular region"/>
    <property type="evidence" value="ECO:0007669"/>
    <property type="project" value="UniProtKB-SubCell"/>
</dbReference>
<evidence type="ECO:0000256" key="1">
    <source>
        <dbReference type="ARBA" id="ARBA00004365"/>
    </source>
</evidence>
<keyword evidence="5" id="KW-0964">Secreted</keyword>